<evidence type="ECO:0000313" key="2">
    <source>
        <dbReference type="EMBL" id="KRY79438.1"/>
    </source>
</evidence>
<name>A0A0V1F0K5_TRIPS</name>
<dbReference type="EMBL" id="JYDR01000001">
    <property type="protein sequence ID" value="KRY79438.1"/>
    <property type="molecule type" value="Genomic_DNA"/>
</dbReference>
<keyword evidence="1" id="KW-1133">Transmembrane helix</keyword>
<sequence length="96" mass="10444">MVDLSAGETTLAVNLQPATRRNCTIKFAVPILAKDDCPPSVVLQDVDVRFYVNGCQALSCGLVPFMTLYSFLMALCDVAVISLQLHVYGYAGKEEN</sequence>
<keyword evidence="1" id="KW-0812">Transmembrane</keyword>
<dbReference type="Proteomes" id="UP000054632">
    <property type="component" value="Unassembled WGS sequence"/>
</dbReference>
<comment type="caution">
    <text evidence="2">The sequence shown here is derived from an EMBL/GenBank/DDBJ whole genome shotgun (WGS) entry which is preliminary data.</text>
</comment>
<evidence type="ECO:0000313" key="3">
    <source>
        <dbReference type="Proteomes" id="UP000054632"/>
    </source>
</evidence>
<evidence type="ECO:0000256" key="1">
    <source>
        <dbReference type="SAM" id="Phobius"/>
    </source>
</evidence>
<dbReference type="AlphaFoldDB" id="A0A0V1F0K5"/>
<proteinExistence type="predicted"/>
<protein>
    <submittedName>
        <fullName evidence="2">Uncharacterized protein</fullName>
    </submittedName>
</protein>
<feature type="transmembrane region" description="Helical" evidence="1">
    <location>
        <begin position="68"/>
        <end position="91"/>
    </location>
</feature>
<gene>
    <name evidence="2" type="ORF">T4A_7300</name>
</gene>
<keyword evidence="1" id="KW-0472">Membrane</keyword>
<accession>A0A0V1F0K5</accession>
<organism evidence="2 3">
    <name type="scientific">Trichinella pseudospiralis</name>
    <name type="common">Parasitic roundworm</name>
    <dbReference type="NCBI Taxonomy" id="6337"/>
    <lineage>
        <taxon>Eukaryota</taxon>
        <taxon>Metazoa</taxon>
        <taxon>Ecdysozoa</taxon>
        <taxon>Nematoda</taxon>
        <taxon>Enoplea</taxon>
        <taxon>Dorylaimia</taxon>
        <taxon>Trichinellida</taxon>
        <taxon>Trichinellidae</taxon>
        <taxon>Trichinella</taxon>
    </lineage>
</organism>
<reference evidence="2 3" key="1">
    <citation type="submission" date="2015-01" db="EMBL/GenBank/DDBJ databases">
        <title>Evolution of Trichinella species and genotypes.</title>
        <authorList>
            <person name="Korhonen P.K."/>
            <person name="Edoardo P."/>
            <person name="Giuseppe L.R."/>
            <person name="Gasser R.B."/>
        </authorList>
    </citation>
    <scope>NUCLEOTIDE SEQUENCE [LARGE SCALE GENOMIC DNA]</scope>
    <source>
        <strain evidence="2">ISS13</strain>
    </source>
</reference>